<feature type="region of interest" description="Disordered" evidence="1">
    <location>
        <begin position="363"/>
        <end position="392"/>
    </location>
</feature>
<protein>
    <recommendedName>
        <fullName evidence="2">Aminotransferase class V domain-containing protein</fullName>
    </recommendedName>
</protein>
<gene>
    <name evidence="3" type="ORF">TrLO_g7822</name>
</gene>
<comment type="caution">
    <text evidence="3">The sequence shown here is derived from an EMBL/GenBank/DDBJ whole genome shotgun (WGS) entry which is preliminary data.</text>
</comment>
<proteinExistence type="predicted"/>
<dbReference type="PANTHER" id="PTHR43586">
    <property type="entry name" value="CYSTEINE DESULFURASE"/>
    <property type="match status" value="1"/>
</dbReference>
<evidence type="ECO:0000313" key="4">
    <source>
        <dbReference type="Proteomes" id="UP001165122"/>
    </source>
</evidence>
<feature type="compositionally biased region" description="Polar residues" evidence="1">
    <location>
        <begin position="59"/>
        <end position="68"/>
    </location>
</feature>
<dbReference type="InterPro" id="IPR000192">
    <property type="entry name" value="Aminotrans_V_dom"/>
</dbReference>
<dbReference type="Pfam" id="PF03133">
    <property type="entry name" value="TTL"/>
    <property type="match status" value="1"/>
</dbReference>
<dbReference type="PROSITE" id="PS51221">
    <property type="entry name" value="TTL"/>
    <property type="match status" value="1"/>
</dbReference>
<name>A0A9W6ZHZ2_9STRA</name>
<dbReference type="InterPro" id="IPR015422">
    <property type="entry name" value="PyrdxlP-dep_Trfase_small"/>
</dbReference>
<dbReference type="AlphaFoldDB" id="A0A9W6ZHZ2"/>
<feature type="domain" description="Aminotransferase class V" evidence="2">
    <location>
        <begin position="439"/>
        <end position="658"/>
    </location>
</feature>
<dbReference type="InterPro" id="IPR015421">
    <property type="entry name" value="PyrdxlP-dep_Trfase_major"/>
</dbReference>
<sequence>MSTAPLPTPPNNNNTVYYHIHGQSAVDRLLPILNNLTTPSQKFIDLSSSLLSPPKSPSEPASTHLIWSNSRRKDATNHLPNSSILDSKWTLALLSQTTLLLGGQTVDTNMFSSKNELLEYLSEGVEGLYVLKDAASNGAGGVWVLSPQTVSKFLSPTQTPLTNFSPTSTPKYVIQKYSLPPMLTLNRKTHVRLYALLACIGTNVVPYISRNAFLHLSNKEFTEGEEEDDEVHISNCCANSGNGERFAGEVCVDLEARSNDPNDYNFYKTYGLIRQTIRTTLLPFTTFTQPSSTPPHPQFSYLGIDIIICRTQLETRIDVLEINAPPSLDTATGLQAAETTHTTNVSGIIEEIVLNRPPDSPNDRVWHSLIPLPPPPPPTQEKENNPPTTLSRSESIMRMKYNLLERRFLKTPSKSPQQIQSWCRTQFPYFLEQGHLKFFENAGGAQVPSHVVSAVTASLSSRWRDNVGSTQKSQAKIAASHLLGFSGEEFEVDFSFNSTLIFRDLARNLVGKLKAGDEVCVCSSNHNANLEPWIEEATKIHGLKIIKWDLTHNTPHHPNGWQPTPNTSPTSTLLPPITSNTKLLILPHSSNVFGVLAPLQTLLPQVRSISPTIKVVTDGVAAAPHRYVGSCGGDMCDYYVVSCHKLFGPHLGVCFSKKSNEYLPNTSGTSNFEASNGLTGLLKYFLELGALTLPRNPKTPTPSQLLTSILSPSGLPVSQTKPHLLSAYTSIELAESQPSSYLLDLLRFKWSSTTLISHYDDDISFSHRHRIPLITFYHSKIPSDVIVNHCIKNNVVVRNGMFLSDTALECWCVNRGVDFKGFKNNGGAVRVSLAHYNTSEELQGLCEVLESIEGWCD</sequence>
<dbReference type="Pfam" id="PF00266">
    <property type="entry name" value="Aminotran_5"/>
    <property type="match status" value="1"/>
</dbReference>
<dbReference type="Gene3D" id="3.30.470.20">
    <property type="entry name" value="ATP-grasp fold, B domain"/>
    <property type="match status" value="1"/>
</dbReference>
<dbReference type="InterPro" id="IPR015424">
    <property type="entry name" value="PyrdxlP-dep_Trfase"/>
</dbReference>
<dbReference type="SUPFAM" id="SSF53383">
    <property type="entry name" value="PLP-dependent transferases"/>
    <property type="match status" value="1"/>
</dbReference>
<evidence type="ECO:0000313" key="3">
    <source>
        <dbReference type="EMBL" id="GMH52546.1"/>
    </source>
</evidence>
<organism evidence="3 4">
    <name type="scientific">Triparma laevis f. longispina</name>
    <dbReference type="NCBI Taxonomy" id="1714387"/>
    <lineage>
        <taxon>Eukaryota</taxon>
        <taxon>Sar</taxon>
        <taxon>Stramenopiles</taxon>
        <taxon>Ochrophyta</taxon>
        <taxon>Bolidophyceae</taxon>
        <taxon>Parmales</taxon>
        <taxon>Triparmaceae</taxon>
        <taxon>Triparma</taxon>
    </lineage>
</organism>
<evidence type="ECO:0000256" key="1">
    <source>
        <dbReference type="SAM" id="MobiDB-lite"/>
    </source>
</evidence>
<dbReference type="Gene3D" id="3.90.1150.10">
    <property type="entry name" value="Aspartate Aminotransferase, domain 1"/>
    <property type="match status" value="1"/>
</dbReference>
<reference evidence="4" key="1">
    <citation type="journal article" date="2023" name="Commun. Biol.">
        <title>Genome analysis of Parmales, the sister group of diatoms, reveals the evolutionary specialization of diatoms from phago-mixotrophs to photoautotrophs.</title>
        <authorList>
            <person name="Ban H."/>
            <person name="Sato S."/>
            <person name="Yoshikawa S."/>
            <person name="Yamada K."/>
            <person name="Nakamura Y."/>
            <person name="Ichinomiya M."/>
            <person name="Sato N."/>
            <person name="Blanc-Mathieu R."/>
            <person name="Endo H."/>
            <person name="Kuwata A."/>
            <person name="Ogata H."/>
        </authorList>
    </citation>
    <scope>NUCLEOTIDE SEQUENCE [LARGE SCALE GENOMIC DNA]</scope>
    <source>
        <strain evidence="4">NIES 3700</strain>
    </source>
</reference>
<dbReference type="InterPro" id="IPR004344">
    <property type="entry name" value="TTL/TTLL_fam"/>
</dbReference>
<accession>A0A9W6ZHZ2</accession>
<dbReference type="EMBL" id="BRXW01000418">
    <property type="protein sequence ID" value="GMH52546.1"/>
    <property type="molecule type" value="Genomic_DNA"/>
</dbReference>
<dbReference type="OrthoDB" id="420046at2759"/>
<keyword evidence="4" id="KW-1185">Reference proteome</keyword>
<feature type="region of interest" description="Disordered" evidence="1">
    <location>
        <begin position="49"/>
        <end position="68"/>
    </location>
</feature>
<dbReference type="Gene3D" id="3.40.640.10">
    <property type="entry name" value="Type I PLP-dependent aspartate aminotransferase-like (Major domain)"/>
    <property type="match status" value="1"/>
</dbReference>
<evidence type="ECO:0000259" key="2">
    <source>
        <dbReference type="Pfam" id="PF00266"/>
    </source>
</evidence>
<dbReference type="PANTHER" id="PTHR43586:SF21">
    <property type="entry name" value="PYRIDOXAL PHOSPHATE (PLP)-DEPENDENT ASPARTATE AMINOTRANSFERASE SUPERFAMILY"/>
    <property type="match status" value="1"/>
</dbReference>
<dbReference type="Proteomes" id="UP001165122">
    <property type="component" value="Unassembled WGS sequence"/>
</dbReference>